<proteinExistence type="predicted"/>
<dbReference type="EMBL" id="JAHQIW010000192">
    <property type="protein sequence ID" value="KAJ1346588.1"/>
    <property type="molecule type" value="Genomic_DNA"/>
</dbReference>
<dbReference type="Proteomes" id="UP001196413">
    <property type="component" value="Unassembled WGS sequence"/>
</dbReference>
<gene>
    <name evidence="2" type="ORF">KIN20_001416</name>
</gene>
<protein>
    <submittedName>
        <fullName evidence="2">Uncharacterized protein</fullName>
    </submittedName>
</protein>
<comment type="caution">
    <text evidence="2">The sequence shown here is derived from an EMBL/GenBank/DDBJ whole genome shotgun (WGS) entry which is preliminary data.</text>
</comment>
<evidence type="ECO:0000256" key="1">
    <source>
        <dbReference type="SAM" id="Phobius"/>
    </source>
</evidence>
<accession>A0AAD5QC83</accession>
<keyword evidence="1" id="KW-0472">Membrane</keyword>
<reference evidence="2" key="1">
    <citation type="submission" date="2021-06" db="EMBL/GenBank/DDBJ databases">
        <title>Parelaphostrongylus tenuis whole genome reference sequence.</title>
        <authorList>
            <person name="Garwood T.J."/>
            <person name="Larsen P.A."/>
            <person name="Fountain-Jones N.M."/>
            <person name="Garbe J.R."/>
            <person name="Macchietto M.G."/>
            <person name="Kania S.A."/>
            <person name="Gerhold R.W."/>
            <person name="Richards J.E."/>
            <person name="Wolf T.M."/>
        </authorList>
    </citation>
    <scope>NUCLEOTIDE SEQUENCE</scope>
    <source>
        <strain evidence="2">MNPRO001-30</strain>
        <tissue evidence="2">Meninges</tissue>
    </source>
</reference>
<name>A0AAD5QC83_PARTN</name>
<feature type="transmembrane region" description="Helical" evidence="1">
    <location>
        <begin position="57"/>
        <end position="77"/>
    </location>
</feature>
<evidence type="ECO:0000313" key="2">
    <source>
        <dbReference type="EMBL" id="KAJ1346588.1"/>
    </source>
</evidence>
<evidence type="ECO:0000313" key="3">
    <source>
        <dbReference type="Proteomes" id="UP001196413"/>
    </source>
</evidence>
<keyword evidence="3" id="KW-1185">Reference proteome</keyword>
<organism evidence="2 3">
    <name type="scientific">Parelaphostrongylus tenuis</name>
    <name type="common">Meningeal worm</name>
    <dbReference type="NCBI Taxonomy" id="148309"/>
    <lineage>
        <taxon>Eukaryota</taxon>
        <taxon>Metazoa</taxon>
        <taxon>Ecdysozoa</taxon>
        <taxon>Nematoda</taxon>
        <taxon>Chromadorea</taxon>
        <taxon>Rhabditida</taxon>
        <taxon>Rhabditina</taxon>
        <taxon>Rhabditomorpha</taxon>
        <taxon>Strongyloidea</taxon>
        <taxon>Metastrongylidae</taxon>
        <taxon>Parelaphostrongylus</taxon>
    </lineage>
</organism>
<keyword evidence="1" id="KW-0812">Transmembrane</keyword>
<keyword evidence="1" id="KW-1133">Transmembrane helix</keyword>
<sequence length="136" mass="14677">MAENASCAGCCYAKRPWALAALQHPVLANLVEFVGEQEHLDGIDRSLIGSHASSARFSSVFTPVPFAFVLASGIYCMKKTSMSMIRSHAPPTSYLYKAVSSTLQHSNFDARIKSAFPSVRLFALMLLSALVASSSM</sequence>
<dbReference type="AlphaFoldDB" id="A0AAD5QC83"/>